<evidence type="ECO:0000313" key="3">
    <source>
        <dbReference type="EMBL" id="OUB63532.1"/>
    </source>
</evidence>
<keyword evidence="1" id="KW-0175">Coiled coil</keyword>
<evidence type="ECO:0008006" key="5">
    <source>
        <dbReference type="Google" id="ProtNLM"/>
    </source>
</evidence>
<organism evidence="3 4">
    <name type="scientific">Bacillus thuringiensis subsp. jegathesan</name>
    <dbReference type="NCBI Taxonomy" id="56955"/>
    <lineage>
        <taxon>Bacteria</taxon>
        <taxon>Bacillati</taxon>
        <taxon>Bacillota</taxon>
        <taxon>Bacilli</taxon>
        <taxon>Bacillales</taxon>
        <taxon>Bacillaceae</taxon>
        <taxon>Bacillus</taxon>
        <taxon>Bacillus cereus group</taxon>
    </lineage>
</organism>
<comment type="caution">
    <text evidence="3">The sequence shown here is derived from an EMBL/GenBank/DDBJ whole genome shotgun (WGS) entry which is preliminary data.</text>
</comment>
<sequence>MKLTLFTISNEQIKESLNKLQNKIDSLENVKDLQDKIISAKDSQITFLQGKISSISNWVIFVGGAIIALASAAFIYIKLLEGKAKKKIEEAENTLQLATEKLELIELAKQQTKLNLNESDSKIEQLNSLIDKSQNIATIAQEKINELEKRQIELNGISTSLAANQKIDIMLKNINIQLGFVKKALINFETIYRLSLKESKEQQEKYIKFKNSHTRLGNKYIKLSLIYNNKIIENEDISTNDIEIINTLKNECTELRQEIHHVLENYPNID</sequence>
<keyword evidence="2" id="KW-0812">Transmembrane</keyword>
<keyword evidence="2" id="KW-1133">Transmembrane helix</keyword>
<evidence type="ECO:0000256" key="1">
    <source>
        <dbReference type="SAM" id="Coils"/>
    </source>
</evidence>
<keyword evidence="2" id="KW-0472">Membrane</keyword>
<evidence type="ECO:0000256" key="2">
    <source>
        <dbReference type="SAM" id="Phobius"/>
    </source>
</evidence>
<proteinExistence type="predicted"/>
<dbReference type="RefSeq" id="WP_086404377.1">
    <property type="nucleotide sequence ID" value="NZ_MOOS01000150.1"/>
</dbReference>
<name>A0A9X6QXV8_BACTJ</name>
<gene>
    <name evidence="3" type="ORF">BK750_20105</name>
</gene>
<evidence type="ECO:0000313" key="4">
    <source>
        <dbReference type="Proteomes" id="UP000194853"/>
    </source>
</evidence>
<reference evidence="3 4" key="1">
    <citation type="submission" date="2016-10" db="EMBL/GenBank/DDBJ databases">
        <title>Comparative genomics of Bacillus thuringiensis reveals a path to pathogens against multiple invertebrate hosts.</title>
        <authorList>
            <person name="Zheng J."/>
            <person name="Gao Q."/>
            <person name="Liu H."/>
            <person name="Peng D."/>
            <person name="Ruan L."/>
            <person name="Sun M."/>
        </authorList>
    </citation>
    <scope>NUCLEOTIDE SEQUENCE [LARGE SCALE GENOMIC DNA]</scope>
    <source>
        <strain evidence="3">BGSC 4CF1</strain>
    </source>
</reference>
<dbReference type="AlphaFoldDB" id="A0A9X6QXV8"/>
<feature type="coiled-coil region" evidence="1">
    <location>
        <begin position="81"/>
        <end position="150"/>
    </location>
</feature>
<protein>
    <recommendedName>
        <fullName evidence="5">SpbB protein</fullName>
    </recommendedName>
</protein>
<accession>A0A9X6QXV8</accession>
<dbReference type="EMBL" id="MOOS01000150">
    <property type="protein sequence ID" value="OUB63532.1"/>
    <property type="molecule type" value="Genomic_DNA"/>
</dbReference>
<dbReference type="Proteomes" id="UP000194853">
    <property type="component" value="Unassembled WGS sequence"/>
</dbReference>
<feature type="transmembrane region" description="Helical" evidence="2">
    <location>
        <begin position="58"/>
        <end position="77"/>
    </location>
</feature>
<feature type="coiled-coil region" evidence="1">
    <location>
        <begin position="10"/>
        <end position="37"/>
    </location>
</feature>